<dbReference type="InterPro" id="IPR004701">
    <property type="entry name" value="PTS_EIIA_man-typ"/>
</dbReference>
<proteinExistence type="predicted"/>
<evidence type="ECO:0000256" key="5">
    <source>
        <dbReference type="ARBA" id="ARBA00022679"/>
    </source>
</evidence>
<name>A0A7X1C633_LISSE</name>
<dbReference type="PROSITE" id="PS51096">
    <property type="entry name" value="PTS_EIIA_TYPE_4"/>
    <property type="match status" value="1"/>
</dbReference>
<evidence type="ECO:0000313" key="10">
    <source>
        <dbReference type="Proteomes" id="UP000523362"/>
    </source>
</evidence>
<evidence type="ECO:0000256" key="7">
    <source>
        <dbReference type="ARBA" id="ARBA00022777"/>
    </source>
</evidence>
<dbReference type="GO" id="GO:0005737">
    <property type="term" value="C:cytoplasm"/>
    <property type="evidence" value="ECO:0007669"/>
    <property type="project" value="UniProtKB-SubCell"/>
</dbReference>
<dbReference type="AlphaFoldDB" id="A0A7X1C633"/>
<evidence type="ECO:0000256" key="1">
    <source>
        <dbReference type="ARBA" id="ARBA00004496"/>
    </source>
</evidence>
<keyword evidence="7" id="KW-0418">Kinase</keyword>
<dbReference type="InterPro" id="IPR036662">
    <property type="entry name" value="PTS_EIIA_man-typ_sf"/>
</dbReference>
<dbReference type="Pfam" id="PF03610">
    <property type="entry name" value="EIIA-man"/>
    <property type="match status" value="1"/>
</dbReference>
<comment type="caution">
    <text evidence="9">The sequence shown here is derived from an EMBL/GenBank/DDBJ whole genome shotgun (WGS) entry which is preliminary data.</text>
</comment>
<evidence type="ECO:0000256" key="4">
    <source>
        <dbReference type="ARBA" id="ARBA00022597"/>
    </source>
</evidence>
<evidence type="ECO:0000256" key="2">
    <source>
        <dbReference type="ARBA" id="ARBA00022448"/>
    </source>
</evidence>
<evidence type="ECO:0000256" key="3">
    <source>
        <dbReference type="ARBA" id="ARBA00022490"/>
    </source>
</evidence>
<accession>A0A7X1C633</accession>
<dbReference type="PANTHER" id="PTHR33799">
    <property type="entry name" value="PTS PERMEASE-RELATED-RELATED"/>
    <property type="match status" value="1"/>
</dbReference>
<evidence type="ECO:0000256" key="6">
    <source>
        <dbReference type="ARBA" id="ARBA00022683"/>
    </source>
</evidence>
<sequence length="138" mass="15124">MKAIFVCTHGNAAKELIHSAEMICGIQENTSFVSFDEGESAENLQTKIIAEVGKLDLAGGILFLTDLKGGTPFNVLVRLLANYRQTELVTGVNIPLLLEVFLGRETFTLAELAKQATETGKLGIYQYVTPVEEIEEDF</sequence>
<organism evidence="9 10">
    <name type="scientific">Listeria seeligeri</name>
    <dbReference type="NCBI Taxonomy" id="1640"/>
    <lineage>
        <taxon>Bacteria</taxon>
        <taxon>Bacillati</taxon>
        <taxon>Bacillota</taxon>
        <taxon>Bacilli</taxon>
        <taxon>Bacillales</taxon>
        <taxon>Listeriaceae</taxon>
        <taxon>Listeria</taxon>
    </lineage>
</organism>
<dbReference type="SUPFAM" id="SSF53062">
    <property type="entry name" value="PTS system fructose IIA component-like"/>
    <property type="match status" value="1"/>
</dbReference>
<dbReference type="RefSeq" id="WP_185383408.1">
    <property type="nucleotide sequence ID" value="NZ_JAARRG010000002.1"/>
</dbReference>
<keyword evidence="6" id="KW-0598">Phosphotransferase system</keyword>
<keyword evidence="4 9" id="KW-0762">Sugar transport</keyword>
<dbReference type="InterPro" id="IPR033887">
    <property type="entry name" value="PTS_IIA_man"/>
</dbReference>
<comment type="subcellular location">
    <subcellularLocation>
        <location evidence="1">Cytoplasm</location>
    </subcellularLocation>
</comment>
<dbReference type="InterPro" id="IPR051471">
    <property type="entry name" value="Bacterial_PTS_sugar_comp"/>
</dbReference>
<dbReference type="EMBL" id="JAARRG010000002">
    <property type="protein sequence ID" value="MBC1485480.1"/>
    <property type="molecule type" value="Genomic_DNA"/>
</dbReference>
<keyword evidence="5" id="KW-0808">Transferase</keyword>
<dbReference type="GO" id="GO:0016020">
    <property type="term" value="C:membrane"/>
    <property type="evidence" value="ECO:0007669"/>
    <property type="project" value="InterPro"/>
</dbReference>
<protein>
    <submittedName>
        <fullName evidence="9">PTS sugar transporter subunit IIA</fullName>
    </submittedName>
</protein>
<dbReference type="Gene3D" id="3.40.50.510">
    <property type="entry name" value="Phosphotransferase system, mannose-type IIA component"/>
    <property type="match status" value="1"/>
</dbReference>
<gene>
    <name evidence="9" type="ORF">HB897_04435</name>
</gene>
<dbReference type="GO" id="GO:0009401">
    <property type="term" value="P:phosphoenolpyruvate-dependent sugar phosphotransferase system"/>
    <property type="evidence" value="ECO:0007669"/>
    <property type="project" value="UniProtKB-KW"/>
</dbReference>
<evidence type="ECO:0000313" key="9">
    <source>
        <dbReference type="EMBL" id="MBC1485480.1"/>
    </source>
</evidence>
<dbReference type="PANTHER" id="PTHR33799:SF1">
    <property type="entry name" value="PTS SYSTEM MANNOSE-SPECIFIC EIIAB COMPONENT-RELATED"/>
    <property type="match status" value="1"/>
</dbReference>
<reference evidence="9 10" key="1">
    <citation type="submission" date="2020-03" db="EMBL/GenBank/DDBJ databases">
        <title>Soil Listeria distribution.</title>
        <authorList>
            <person name="Liao J."/>
            <person name="Wiedmann M."/>
        </authorList>
    </citation>
    <scope>NUCLEOTIDE SEQUENCE [LARGE SCALE GENOMIC DNA]</scope>
    <source>
        <strain evidence="9 10">FSL L7-1560</strain>
    </source>
</reference>
<dbReference type="CDD" id="cd00006">
    <property type="entry name" value="PTS_IIA_man"/>
    <property type="match status" value="1"/>
</dbReference>
<keyword evidence="3" id="KW-0963">Cytoplasm</keyword>
<dbReference type="GO" id="GO:0016301">
    <property type="term" value="F:kinase activity"/>
    <property type="evidence" value="ECO:0007669"/>
    <property type="project" value="UniProtKB-KW"/>
</dbReference>
<feature type="domain" description="PTS EIIA type-4" evidence="8">
    <location>
        <begin position="1"/>
        <end position="124"/>
    </location>
</feature>
<evidence type="ECO:0000259" key="8">
    <source>
        <dbReference type="PROSITE" id="PS51096"/>
    </source>
</evidence>
<keyword evidence="2" id="KW-0813">Transport</keyword>
<dbReference type="Proteomes" id="UP000523362">
    <property type="component" value="Unassembled WGS sequence"/>
</dbReference>